<reference evidence="6 7" key="1">
    <citation type="submission" date="2018-01" db="EMBL/GenBank/DDBJ databases">
        <title>Whole genome analyses suggest that Burkholderia sensu lato contains two further novel genera in the rhizoxinica-symbiotica group Mycetohabitans gen. nov., and Trinickia gen. nov.: implications for the evolution of diazotrophy and nodulation in the Burkholderiaceae.</title>
        <authorList>
            <person name="Estrada-de los Santos P."/>
            <person name="Palmer M."/>
            <person name="Chavez-Ramirez B."/>
            <person name="Beukes C."/>
            <person name="Steenkamp E.T."/>
            <person name="Hirsch A.M."/>
            <person name="Manyaka P."/>
            <person name="Maluk M."/>
            <person name="Lafos M."/>
            <person name="Crook M."/>
            <person name="Gross E."/>
            <person name="Simon M.F."/>
            <person name="Bueno dos Reis Junior F."/>
            <person name="Poole P.S."/>
            <person name="Venter S.N."/>
            <person name="James E.K."/>
        </authorList>
    </citation>
    <scope>NUCLEOTIDE SEQUENCE [LARGE SCALE GENOMIC DNA]</scope>
    <source>
        <strain evidence="6 7">WSM 3937</strain>
    </source>
</reference>
<dbReference type="Pfam" id="PF01370">
    <property type="entry name" value="Epimerase"/>
    <property type="match status" value="1"/>
</dbReference>
<dbReference type="GO" id="GO:0050388">
    <property type="term" value="F:uronate dehydrogenase activity"/>
    <property type="evidence" value="ECO:0007669"/>
    <property type="project" value="UniProtKB-EC"/>
</dbReference>
<sequence length="268" mass="29768">MKVLLLGSAGNIGKELRAGLYGQYNLLRVADIAPQEAAREGEEVVTLDIRDFSQVQAAMEGIDCVVHFAGAPDEDTWERILTLNISGCFNVFEAARLAGVKRVVFASSHHAVGFSDRSKRIDANALPRPDSRYGVSKMFGEGLGRLYADKHGMSVASLRIGSYRPDDVPSHPRQLMTFISKRDMVQLVKRCIDHPDFHYVDVYGISANTDARWDNSHADFLGYEPQDNANDHAEAVRALNIIESDVEKRFHGGFLTAIEFDGDLDRID</sequence>
<gene>
    <name evidence="5" type="primary">udh_4</name>
    <name evidence="6" type="ORF">C0Z16_31715</name>
    <name evidence="5" type="ORF">LMG27174_06362</name>
</gene>
<proteinExistence type="inferred from homology"/>
<dbReference type="EMBL" id="CADIJZ010000035">
    <property type="protein sequence ID" value="CAB3737332.1"/>
    <property type="molecule type" value="Genomic_DNA"/>
</dbReference>
<evidence type="ECO:0000259" key="4">
    <source>
        <dbReference type="Pfam" id="PF01370"/>
    </source>
</evidence>
<dbReference type="Proteomes" id="UP000235659">
    <property type="component" value="Unassembled WGS sequence"/>
</dbReference>
<evidence type="ECO:0000256" key="3">
    <source>
        <dbReference type="ARBA" id="ARBA00023027"/>
    </source>
</evidence>
<keyword evidence="3" id="KW-0520">NAD</keyword>
<dbReference type="Proteomes" id="UP000494205">
    <property type="component" value="Unassembled WGS sequence"/>
</dbReference>
<evidence type="ECO:0000313" key="6">
    <source>
        <dbReference type="EMBL" id="PMS24193.1"/>
    </source>
</evidence>
<name>A0A2N7W468_9BURK</name>
<dbReference type="CDD" id="cd08946">
    <property type="entry name" value="SDR_e"/>
    <property type="match status" value="1"/>
</dbReference>
<dbReference type="AlphaFoldDB" id="A0A2N7W468"/>
<evidence type="ECO:0000256" key="2">
    <source>
        <dbReference type="ARBA" id="ARBA00023002"/>
    </source>
</evidence>
<dbReference type="OrthoDB" id="8770295at2"/>
<reference evidence="5 8" key="2">
    <citation type="submission" date="2020-04" db="EMBL/GenBank/DDBJ databases">
        <authorList>
            <person name="De Canck E."/>
        </authorList>
    </citation>
    <scope>NUCLEOTIDE SEQUENCE [LARGE SCALE GENOMIC DNA]</scope>
    <source>
        <strain evidence="5 8">LMG 27174</strain>
    </source>
</reference>
<dbReference type="InterPro" id="IPR001509">
    <property type="entry name" value="Epimerase_deHydtase"/>
</dbReference>
<evidence type="ECO:0000313" key="7">
    <source>
        <dbReference type="Proteomes" id="UP000235659"/>
    </source>
</evidence>
<comment type="similarity">
    <text evidence="1">Belongs to the NAD(P)-dependent epimerase/dehydratase family.</text>
</comment>
<feature type="domain" description="NAD-dependent epimerase/dehydratase" evidence="4">
    <location>
        <begin position="3"/>
        <end position="161"/>
    </location>
</feature>
<accession>A0A2N7W468</accession>
<dbReference type="InterPro" id="IPR036291">
    <property type="entry name" value="NAD(P)-bd_dom_sf"/>
</dbReference>
<evidence type="ECO:0000256" key="1">
    <source>
        <dbReference type="ARBA" id="ARBA00007637"/>
    </source>
</evidence>
<organism evidence="5 8">
    <name type="scientific">Paraburkholderia rhynchosiae</name>
    <dbReference type="NCBI Taxonomy" id="487049"/>
    <lineage>
        <taxon>Bacteria</taxon>
        <taxon>Pseudomonadati</taxon>
        <taxon>Pseudomonadota</taxon>
        <taxon>Betaproteobacteria</taxon>
        <taxon>Burkholderiales</taxon>
        <taxon>Burkholderiaceae</taxon>
        <taxon>Paraburkholderia</taxon>
    </lineage>
</organism>
<dbReference type="RefSeq" id="WP_102635988.1">
    <property type="nucleotide sequence ID" value="NZ_CADIJZ010000035.1"/>
</dbReference>
<dbReference type="EMBL" id="PNXY01000037">
    <property type="protein sequence ID" value="PMS24193.1"/>
    <property type="molecule type" value="Genomic_DNA"/>
</dbReference>
<evidence type="ECO:0000313" key="5">
    <source>
        <dbReference type="EMBL" id="CAB3737332.1"/>
    </source>
</evidence>
<keyword evidence="2 5" id="KW-0560">Oxidoreductase</keyword>
<dbReference type="SUPFAM" id="SSF51735">
    <property type="entry name" value="NAD(P)-binding Rossmann-fold domains"/>
    <property type="match status" value="1"/>
</dbReference>
<dbReference type="PANTHER" id="PTHR43103">
    <property type="entry name" value="NUCLEOSIDE-DIPHOSPHATE-SUGAR EPIMERASE"/>
    <property type="match status" value="1"/>
</dbReference>
<keyword evidence="7" id="KW-1185">Reference proteome</keyword>
<dbReference type="EC" id="1.1.1.203" evidence="5"/>
<dbReference type="Gene3D" id="3.40.50.720">
    <property type="entry name" value="NAD(P)-binding Rossmann-like Domain"/>
    <property type="match status" value="1"/>
</dbReference>
<dbReference type="PANTHER" id="PTHR43103:SF5">
    <property type="entry name" value="4-EPIMERASE, PUTATIVE (AFU_ORTHOLOGUE AFUA_7G00360)-RELATED"/>
    <property type="match status" value="1"/>
</dbReference>
<evidence type="ECO:0000313" key="8">
    <source>
        <dbReference type="Proteomes" id="UP000494205"/>
    </source>
</evidence>
<protein>
    <submittedName>
        <fullName evidence="6">NAD(P)-dependent oxidoreductase</fullName>
    </submittedName>
    <submittedName>
        <fullName evidence="5">Uronate dehydrogenase</fullName>
        <ecNumber evidence="5">1.1.1.203</ecNumber>
    </submittedName>
</protein>